<dbReference type="eggNOG" id="COG0745">
    <property type="taxonomic scope" value="Bacteria"/>
</dbReference>
<dbReference type="Pfam" id="PF00072">
    <property type="entry name" value="Response_reg"/>
    <property type="match status" value="1"/>
</dbReference>
<feature type="DNA-binding region" description="OmpR/PhoB-type" evidence="7">
    <location>
        <begin position="123"/>
        <end position="221"/>
    </location>
</feature>
<sequence length="221" mass="25843">MLLNNKIMLIEDDENCSFLIKVFLEECSFDVDVVNTVTSAISNTKFFDYSLILLDINLPDYNGFEVLKYLNTHKNIPIIVLSAYSDKKIKLMAFKLGARDYMVKPIDPDELEARIWVQLRQISNIVEIKNKKIFQIQNDTILFNYKVLKLTKIEFDILKYLIINKNIIIKRDDLIKFLSSQIQSHRSLDYHIKNIRIKIGDSGSNSKYLITEYGVGYKLLF</sequence>
<dbReference type="PROSITE" id="PS51755">
    <property type="entry name" value="OMPR_PHOB"/>
    <property type="match status" value="1"/>
</dbReference>
<feature type="modified residue" description="4-aspartylphosphate" evidence="6">
    <location>
        <position position="55"/>
    </location>
</feature>
<evidence type="ECO:0000256" key="6">
    <source>
        <dbReference type="PROSITE-ProRule" id="PRU00169"/>
    </source>
</evidence>
<dbReference type="PROSITE" id="PS50110">
    <property type="entry name" value="RESPONSE_REGULATORY"/>
    <property type="match status" value="1"/>
</dbReference>
<dbReference type="Gene3D" id="3.40.50.2300">
    <property type="match status" value="1"/>
</dbReference>
<dbReference type="OrthoDB" id="5343479at2"/>
<dbReference type="GO" id="GO:0000976">
    <property type="term" value="F:transcription cis-regulatory region binding"/>
    <property type="evidence" value="ECO:0007669"/>
    <property type="project" value="TreeGrafter"/>
</dbReference>
<keyword evidence="5" id="KW-0804">Transcription</keyword>
<keyword evidence="2" id="KW-0902">Two-component regulatory system</keyword>
<dbReference type="SUPFAM" id="SSF52172">
    <property type="entry name" value="CheY-like"/>
    <property type="match status" value="1"/>
</dbReference>
<dbReference type="SMART" id="SM00862">
    <property type="entry name" value="Trans_reg_C"/>
    <property type="match status" value="1"/>
</dbReference>
<dbReference type="GO" id="GO:0032993">
    <property type="term" value="C:protein-DNA complex"/>
    <property type="evidence" value="ECO:0007669"/>
    <property type="project" value="TreeGrafter"/>
</dbReference>
<dbReference type="KEGG" id="ant:Arnit_0846"/>
<accession>D5V2S8</accession>
<feature type="domain" description="OmpR/PhoB-type" evidence="9">
    <location>
        <begin position="123"/>
        <end position="221"/>
    </location>
</feature>
<dbReference type="SMART" id="SM00448">
    <property type="entry name" value="REC"/>
    <property type="match status" value="1"/>
</dbReference>
<dbReference type="GO" id="GO:0006355">
    <property type="term" value="P:regulation of DNA-templated transcription"/>
    <property type="evidence" value="ECO:0007669"/>
    <property type="project" value="InterPro"/>
</dbReference>
<reference evidence="10 11" key="1">
    <citation type="journal article" date="2010" name="Stand. Genomic Sci.">
        <title>Complete genome sequence of Arcobacter nitrofigilis type strain (CI).</title>
        <authorList>
            <person name="Pati A."/>
            <person name="Gronow S."/>
            <person name="Lapidus A."/>
            <person name="Copeland A."/>
            <person name="Glavina Del Rio T."/>
            <person name="Nolan M."/>
            <person name="Lucas S."/>
            <person name="Tice H."/>
            <person name="Cheng J.F."/>
            <person name="Han C."/>
            <person name="Chertkov O."/>
            <person name="Bruce D."/>
            <person name="Tapia R."/>
            <person name="Goodwin L."/>
            <person name="Pitluck S."/>
            <person name="Liolios K."/>
            <person name="Ivanova N."/>
            <person name="Mavromatis K."/>
            <person name="Chen A."/>
            <person name="Palaniappan K."/>
            <person name="Land M."/>
            <person name="Hauser L."/>
            <person name="Chang Y.J."/>
            <person name="Jeffries C.D."/>
            <person name="Detter J.C."/>
            <person name="Rohde M."/>
            <person name="Goker M."/>
            <person name="Bristow J."/>
            <person name="Eisen J.A."/>
            <person name="Markowitz V."/>
            <person name="Hugenholtz P."/>
            <person name="Klenk H.P."/>
            <person name="Kyrpides N.C."/>
        </authorList>
    </citation>
    <scope>NUCLEOTIDE SEQUENCE [LARGE SCALE GENOMIC DNA]</scope>
    <source>
        <strain evidence="11">ATCC 33309 / DSM 7299 / CCUG 15893 / LMG 7604 / NCTC 12251 / CI</strain>
    </source>
</reference>
<dbReference type="HOGENOM" id="CLU_000445_30_3_7"/>
<dbReference type="RefSeq" id="WP_013134655.1">
    <property type="nucleotide sequence ID" value="NC_014166.1"/>
</dbReference>
<evidence type="ECO:0000313" key="10">
    <source>
        <dbReference type="EMBL" id="ADG92510.1"/>
    </source>
</evidence>
<gene>
    <name evidence="10" type="ordered locus">Arnit_0846</name>
</gene>
<dbReference type="EMBL" id="CP001999">
    <property type="protein sequence ID" value="ADG92510.1"/>
    <property type="molecule type" value="Genomic_DNA"/>
</dbReference>
<dbReference type="InterPro" id="IPR036388">
    <property type="entry name" value="WH-like_DNA-bd_sf"/>
</dbReference>
<dbReference type="InterPro" id="IPR001867">
    <property type="entry name" value="OmpR/PhoB-type_DNA-bd"/>
</dbReference>
<evidence type="ECO:0000256" key="1">
    <source>
        <dbReference type="ARBA" id="ARBA00022553"/>
    </source>
</evidence>
<name>D5V2S8_ARCNC</name>
<keyword evidence="3" id="KW-0805">Transcription regulation</keyword>
<dbReference type="AlphaFoldDB" id="D5V2S8"/>
<dbReference type="Pfam" id="PF00486">
    <property type="entry name" value="Trans_reg_C"/>
    <property type="match status" value="1"/>
</dbReference>
<dbReference type="InterPro" id="IPR011006">
    <property type="entry name" value="CheY-like_superfamily"/>
</dbReference>
<dbReference type="InterPro" id="IPR001789">
    <property type="entry name" value="Sig_transdc_resp-reg_receiver"/>
</dbReference>
<dbReference type="GO" id="GO:0005829">
    <property type="term" value="C:cytosol"/>
    <property type="evidence" value="ECO:0007669"/>
    <property type="project" value="TreeGrafter"/>
</dbReference>
<proteinExistence type="predicted"/>
<evidence type="ECO:0000259" key="9">
    <source>
        <dbReference type="PROSITE" id="PS51755"/>
    </source>
</evidence>
<keyword evidence="1 6" id="KW-0597">Phosphoprotein</keyword>
<dbReference type="PANTHER" id="PTHR48111">
    <property type="entry name" value="REGULATOR OF RPOS"/>
    <property type="match status" value="1"/>
</dbReference>
<keyword evidence="11" id="KW-1185">Reference proteome</keyword>
<keyword evidence="4 7" id="KW-0238">DNA-binding</keyword>
<evidence type="ECO:0000313" key="11">
    <source>
        <dbReference type="Proteomes" id="UP000000939"/>
    </source>
</evidence>
<evidence type="ECO:0000256" key="4">
    <source>
        <dbReference type="ARBA" id="ARBA00023125"/>
    </source>
</evidence>
<dbReference type="Gene3D" id="1.10.10.10">
    <property type="entry name" value="Winged helix-like DNA-binding domain superfamily/Winged helix DNA-binding domain"/>
    <property type="match status" value="1"/>
</dbReference>
<dbReference type="GO" id="GO:0000156">
    <property type="term" value="F:phosphorelay response regulator activity"/>
    <property type="evidence" value="ECO:0007669"/>
    <property type="project" value="TreeGrafter"/>
</dbReference>
<evidence type="ECO:0000256" key="3">
    <source>
        <dbReference type="ARBA" id="ARBA00023015"/>
    </source>
</evidence>
<feature type="domain" description="Response regulatory" evidence="8">
    <location>
        <begin position="6"/>
        <end position="119"/>
    </location>
</feature>
<organism evidence="10 11">
    <name type="scientific">Arcobacter nitrofigilis (strain ATCC 33309 / DSM 7299 / CCUG 15893 / LMG 7604 / NCTC 12251 / CI)</name>
    <name type="common">Campylobacter nitrofigilis</name>
    <dbReference type="NCBI Taxonomy" id="572480"/>
    <lineage>
        <taxon>Bacteria</taxon>
        <taxon>Pseudomonadati</taxon>
        <taxon>Campylobacterota</taxon>
        <taxon>Epsilonproteobacteria</taxon>
        <taxon>Campylobacterales</taxon>
        <taxon>Arcobacteraceae</taxon>
        <taxon>Arcobacter</taxon>
    </lineage>
</organism>
<evidence type="ECO:0000256" key="7">
    <source>
        <dbReference type="PROSITE-ProRule" id="PRU01091"/>
    </source>
</evidence>
<dbReference type="PANTHER" id="PTHR48111:SF21">
    <property type="entry name" value="DNA-BINDING DUAL MASTER TRANSCRIPTIONAL REGULATOR RPAA"/>
    <property type="match status" value="1"/>
</dbReference>
<dbReference type="Proteomes" id="UP000000939">
    <property type="component" value="Chromosome"/>
</dbReference>
<protein>
    <submittedName>
        <fullName evidence="10">Two component transcriptional regulator, winged helix family</fullName>
    </submittedName>
</protein>
<evidence type="ECO:0000256" key="5">
    <source>
        <dbReference type="ARBA" id="ARBA00023163"/>
    </source>
</evidence>
<evidence type="ECO:0000256" key="2">
    <source>
        <dbReference type="ARBA" id="ARBA00023012"/>
    </source>
</evidence>
<evidence type="ECO:0000259" key="8">
    <source>
        <dbReference type="PROSITE" id="PS50110"/>
    </source>
</evidence>
<dbReference type="STRING" id="572480.Arnit_0846"/>
<dbReference type="InterPro" id="IPR039420">
    <property type="entry name" value="WalR-like"/>
</dbReference>
<dbReference type="CDD" id="cd17574">
    <property type="entry name" value="REC_OmpR"/>
    <property type="match status" value="1"/>
</dbReference>